<keyword evidence="6" id="KW-0067">ATP-binding</keyword>
<evidence type="ECO:0000256" key="10">
    <source>
        <dbReference type="ARBA" id="ARBA00023136"/>
    </source>
</evidence>
<keyword evidence="13" id="KW-0732">Signal</keyword>
<dbReference type="AlphaFoldDB" id="A0A1A8MPH2"/>
<feature type="transmembrane region" description="Helical" evidence="12">
    <location>
        <begin position="40"/>
        <end position="59"/>
    </location>
</feature>
<dbReference type="Gene3D" id="1.20.1560.10">
    <property type="entry name" value="ABC transporter type 1, transmembrane domain"/>
    <property type="match status" value="1"/>
</dbReference>
<keyword evidence="10 12" id="KW-0472">Membrane</keyword>
<evidence type="ECO:0008006" key="17">
    <source>
        <dbReference type="Google" id="ProtNLM"/>
    </source>
</evidence>
<dbReference type="Pfam" id="PF00664">
    <property type="entry name" value="ABC_membrane"/>
    <property type="match status" value="1"/>
</dbReference>
<keyword evidence="11" id="KW-0175">Coiled coil</keyword>
<feature type="coiled-coil region" evidence="11">
    <location>
        <begin position="303"/>
        <end position="330"/>
    </location>
</feature>
<keyword evidence="5" id="KW-0547">Nucleotide-binding</keyword>
<dbReference type="GO" id="GO:0012505">
    <property type="term" value="C:endomembrane system"/>
    <property type="evidence" value="ECO:0007669"/>
    <property type="project" value="UniProtKB-SubCell"/>
</dbReference>
<dbReference type="InterPro" id="IPR003593">
    <property type="entry name" value="AAA+_ATPase"/>
</dbReference>
<feature type="domain" description="ABC transmembrane type-1" evidence="15">
    <location>
        <begin position="153"/>
        <end position="435"/>
    </location>
</feature>
<dbReference type="GO" id="GO:0015421">
    <property type="term" value="F:ABC-type oligopeptide transporter activity"/>
    <property type="evidence" value="ECO:0007669"/>
    <property type="project" value="TreeGrafter"/>
</dbReference>
<dbReference type="PROSITE" id="PS50929">
    <property type="entry name" value="ABC_TM1F"/>
    <property type="match status" value="1"/>
</dbReference>
<sequence>MRGLLTHGSCIILLDVVLCSAQWAGLLLLKCSSCGGLPEVWAFHLMKWMLLHAVASVLADGKLQSVLCRFTALLCLLPPVFETGRIIVAPPLEPYSGPSPNLSMLLLGATSSLLACVIWENWLSRNTKDNKLDTKQILLRVLTYFKPDRLYLIAALGFLILGVVCDTYIPLYQGQVIDIISGQKLQTGFGDAIGWLVVISVGSALFSGMRGGIFMCTLARLNKRLKHLLFQSLLKQEVHFFEENNPGRLSSRLHSDVDRMGRTVALNANVAVRSTVKTVLMLRVMLGLSWELTLLTCIEMPLLAMIQNKYINLSKELKEQTQECHAQNKDLASQTVGGIQTIRSFNTEKDELRRYRVALDELLAIRRRSGIFSAVYLLIRRMVSLGIKMVMLIQARSLISSGRLSIGSLLSFFLYQKPMSANLREIMYCYGETMSTVGVISKVLSYVDRTPKCKKAGGLAPEKLEGRIVFQNVTFSYPSAAADKPALKSVSLEVQPGKVTALVGLSGSGKSSCVSLLKRLYEPQEGLILLDGEPLHHYNQKYFHRKVALVSQNPVLFSGSLRYNIEYGLKDCSVEKLKEVAKKIDAHDFISEMEDGYDTDVGESGGKLAGGQKQCIAIIQALIREPRVIILDEATSRLDVHAEQVVLKEVLACERTVLIVAHQLRIAENADHIVMLQDGSVQEEGTHEELMRKKGCYYRLKEELFSESG</sequence>
<evidence type="ECO:0000256" key="8">
    <source>
        <dbReference type="ARBA" id="ARBA00022967"/>
    </source>
</evidence>
<name>A0A1A8MPH2_9TELE</name>
<dbReference type="Pfam" id="PF00005">
    <property type="entry name" value="ABC_tran"/>
    <property type="match status" value="1"/>
</dbReference>
<feature type="transmembrane region" description="Helical" evidence="12">
    <location>
        <begin position="66"/>
        <end position="88"/>
    </location>
</feature>
<comment type="subcellular location">
    <subcellularLocation>
        <location evidence="1">Endomembrane system</location>
        <topology evidence="1">Multi-pass membrane protein</topology>
    </subcellularLocation>
</comment>
<evidence type="ECO:0000256" key="4">
    <source>
        <dbReference type="ARBA" id="ARBA00022692"/>
    </source>
</evidence>
<reference evidence="16" key="1">
    <citation type="submission" date="2016-05" db="EMBL/GenBank/DDBJ databases">
        <authorList>
            <person name="Lavstsen T."/>
            <person name="Jespersen J.S."/>
        </authorList>
    </citation>
    <scope>NUCLEOTIDE SEQUENCE</scope>
    <source>
        <tissue evidence="16">Brain</tissue>
    </source>
</reference>
<dbReference type="Gene3D" id="3.40.50.300">
    <property type="entry name" value="P-loop containing nucleotide triphosphate hydrolases"/>
    <property type="match status" value="1"/>
</dbReference>
<dbReference type="InterPro" id="IPR036640">
    <property type="entry name" value="ABC1_TM_sf"/>
</dbReference>
<dbReference type="SUPFAM" id="SSF52540">
    <property type="entry name" value="P-loop containing nucleoside triphosphate hydrolases"/>
    <property type="match status" value="1"/>
</dbReference>
<feature type="transmembrane region" description="Helical" evidence="12">
    <location>
        <begin position="100"/>
        <end position="119"/>
    </location>
</feature>
<reference evidence="16" key="2">
    <citation type="submission" date="2016-06" db="EMBL/GenBank/DDBJ databases">
        <title>The genome of a short-lived fish provides insights into sex chromosome evolution and the genetic control of aging.</title>
        <authorList>
            <person name="Reichwald K."/>
            <person name="Felder M."/>
            <person name="Petzold A."/>
            <person name="Koch P."/>
            <person name="Groth M."/>
            <person name="Platzer M."/>
        </authorList>
    </citation>
    <scope>NUCLEOTIDE SEQUENCE</scope>
    <source>
        <tissue evidence="16">Brain</tissue>
    </source>
</reference>
<evidence type="ECO:0000256" key="12">
    <source>
        <dbReference type="SAM" id="Phobius"/>
    </source>
</evidence>
<keyword evidence="7" id="KW-0653">Protein transport</keyword>
<evidence type="ECO:0000256" key="9">
    <source>
        <dbReference type="ARBA" id="ARBA00022989"/>
    </source>
</evidence>
<dbReference type="InterPro" id="IPR017871">
    <property type="entry name" value="ABC_transporter-like_CS"/>
</dbReference>
<dbReference type="SMART" id="SM00382">
    <property type="entry name" value="AAA"/>
    <property type="match status" value="1"/>
</dbReference>
<comment type="similarity">
    <text evidence="2">Belongs to the ABC transporter superfamily. ABCB family. MHC peptide exporter (TC 3.A.1.209) subfamily.</text>
</comment>
<dbReference type="EMBL" id="HAEG01008655">
    <property type="protein sequence ID" value="SBR82431.1"/>
    <property type="molecule type" value="Transcribed_RNA"/>
</dbReference>
<feature type="chain" id="PRO_5015057959" description="Transporter associated with antigen processing, subunit type t, teleost specific" evidence="13">
    <location>
        <begin position="22"/>
        <end position="709"/>
    </location>
</feature>
<organism evidence="16">
    <name type="scientific">Nothobranchius pienaari</name>
    <dbReference type="NCBI Taxonomy" id="704102"/>
    <lineage>
        <taxon>Eukaryota</taxon>
        <taxon>Metazoa</taxon>
        <taxon>Chordata</taxon>
        <taxon>Craniata</taxon>
        <taxon>Vertebrata</taxon>
        <taxon>Euteleostomi</taxon>
        <taxon>Actinopterygii</taxon>
        <taxon>Neopterygii</taxon>
        <taxon>Teleostei</taxon>
        <taxon>Neoteleostei</taxon>
        <taxon>Acanthomorphata</taxon>
        <taxon>Ovalentaria</taxon>
        <taxon>Atherinomorphae</taxon>
        <taxon>Cyprinodontiformes</taxon>
        <taxon>Nothobranchiidae</taxon>
        <taxon>Nothobranchius</taxon>
    </lineage>
</organism>
<evidence type="ECO:0000256" key="3">
    <source>
        <dbReference type="ARBA" id="ARBA00022448"/>
    </source>
</evidence>
<dbReference type="InterPro" id="IPR027417">
    <property type="entry name" value="P-loop_NTPase"/>
</dbReference>
<dbReference type="InterPro" id="IPR011527">
    <property type="entry name" value="ABC1_TM_dom"/>
</dbReference>
<dbReference type="InterPro" id="IPR003439">
    <property type="entry name" value="ABC_transporter-like_ATP-bd"/>
</dbReference>
<dbReference type="PANTHER" id="PTHR43394">
    <property type="entry name" value="ATP-DEPENDENT PERMEASE MDL1, MITOCHONDRIAL"/>
    <property type="match status" value="1"/>
</dbReference>
<dbReference type="PROSITE" id="PS00211">
    <property type="entry name" value="ABC_TRANSPORTER_1"/>
    <property type="match status" value="1"/>
</dbReference>
<keyword evidence="9 12" id="KW-1133">Transmembrane helix</keyword>
<keyword evidence="8" id="KW-1278">Translocase</keyword>
<feature type="transmembrane region" description="Helical" evidence="12">
    <location>
        <begin position="150"/>
        <end position="172"/>
    </location>
</feature>
<proteinExistence type="inferred from homology"/>
<dbReference type="PROSITE" id="PS50893">
    <property type="entry name" value="ABC_TRANSPORTER_2"/>
    <property type="match status" value="1"/>
</dbReference>
<evidence type="ECO:0000259" key="14">
    <source>
        <dbReference type="PROSITE" id="PS50893"/>
    </source>
</evidence>
<feature type="signal peptide" evidence="13">
    <location>
        <begin position="1"/>
        <end position="21"/>
    </location>
</feature>
<feature type="transmembrane region" description="Helical" evidence="12">
    <location>
        <begin position="192"/>
        <end position="219"/>
    </location>
</feature>
<dbReference type="InterPro" id="IPR039421">
    <property type="entry name" value="Type_1_exporter"/>
</dbReference>
<evidence type="ECO:0000256" key="2">
    <source>
        <dbReference type="ARBA" id="ARBA00006493"/>
    </source>
</evidence>
<evidence type="ECO:0000313" key="16">
    <source>
        <dbReference type="EMBL" id="SBR58738.1"/>
    </source>
</evidence>
<accession>A0A1A8MPH2</accession>
<evidence type="ECO:0000256" key="11">
    <source>
        <dbReference type="SAM" id="Coils"/>
    </source>
</evidence>
<dbReference type="SUPFAM" id="SSF90123">
    <property type="entry name" value="ABC transporter transmembrane region"/>
    <property type="match status" value="1"/>
</dbReference>
<dbReference type="GO" id="GO:0005524">
    <property type="term" value="F:ATP binding"/>
    <property type="evidence" value="ECO:0007669"/>
    <property type="project" value="UniProtKB-KW"/>
</dbReference>
<dbReference type="GO" id="GO:0016020">
    <property type="term" value="C:membrane"/>
    <property type="evidence" value="ECO:0007669"/>
    <property type="project" value="InterPro"/>
</dbReference>
<dbReference type="PANTHER" id="PTHR43394:SF14">
    <property type="entry name" value="TRANSPORTER 2, ATP BINDING CASSETTE SUBFAMILY B"/>
    <property type="match status" value="1"/>
</dbReference>
<feature type="domain" description="ABC transporter" evidence="14">
    <location>
        <begin position="468"/>
        <end position="703"/>
    </location>
</feature>
<protein>
    <recommendedName>
        <fullName evidence="17">Transporter associated with antigen processing, subunit type t, teleost specific</fullName>
    </recommendedName>
</protein>
<gene>
    <name evidence="16" type="primary">BX324231.1</name>
</gene>
<dbReference type="GO" id="GO:0016887">
    <property type="term" value="F:ATP hydrolysis activity"/>
    <property type="evidence" value="ECO:0007669"/>
    <property type="project" value="InterPro"/>
</dbReference>
<keyword evidence="3" id="KW-0813">Transport</keyword>
<evidence type="ECO:0000256" key="1">
    <source>
        <dbReference type="ARBA" id="ARBA00004127"/>
    </source>
</evidence>
<evidence type="ECO:0000256" key="6">
    <source>
        <dbReference type="ARBA" id="ARBA00022840"/>
    </source>
</evidence>
<keyword evidence="4 12" id="KW-0812">Transmembrane</keyword>
<dbReference type="EMBL" id="HAEF01017579">
    <property type="protein sequence ID" value="SBR58738.1"/>
    <property type="molecule type" value="Transcribed_RNA"/>
</dbReference>
<dbReference type="FunFam" id="3.40.50.300:FF:000140">
    <property type="entry name" value="Lipid A export ATP-binding/permease protein MsbA"/>
    <property type="match status" value="1"/>
</dbReference>
<evidence type="ECO:0000256" key="7">
    <source>
        <dbReference type="ARBA" id="ARBA00022856"/>
    </source>
</evidence>
<keyword evidence="7" id="KW-0571">Peptide transport</keyword>
<evidence type="ECO:0000256" key="5">
    <source>
        <dbReference type="ARBA" id="ARBA00022741"/>
    </source>
</evidence>
<evidence type="ECO:0000256" key="13">
    <source>
        <dbReference type="SAM" id="SignalP"/>
    </source>
</evidence>
<evidence type="ECO:0000259" key="15">
    <source>
        <dbReference type="PROSITE" id="PS50929"/>
    </source>
</evidence>